<protein>
    <submittedName>
        <fullName evidence="2">Uncharacterized protein</fullName>
    </submittedName>
</protein>
<evidence type="ECO:0000256" key="1">
    <source>
        <dbReference type="SAM" id="SignalP"/>
    </source>
</evidence>
<accession>A0A420HLC5</accession>
<gene>
    <name evidence="2" type="ORF">OnM2_069048</name>
</gene>
<comment type="caution">
    <text evidence="2">The sequence shown here is derived from an EMBL/GenBank/DDBJ whole genome shotgun (WGS) entry which is preliminary data.</text>
</comment>
<evidence type="ECO:0000313" key="3">
    <source>
        <dbReference type="Proteomes" id="UP000286134"/>
    </source>
</evidence>
<sequence>MRVFDISSLSIVILFPLLWAGKTVAIIEDAYGESNYGIKCSETASFEQHDIYAAAKHLCDAKIKNPELTYKSIVTRNQQDYLQKLYKEIGEDKHEVPLSIIPIFTDGLLYPIKIKPCPAKFSLD</sequence>
<feature type="chain" id="PRO_5019225025" evidence="1">
    <location>
        <begin position="26"/>
        <end position="124"/>
    </location>
</feature>
<feature type="signal peptide" evidence="1">
    <location>
        <begin position="1"/>
        <end position="25"/>
    </location>
</feature>
<keyword evidence="3" id="KW-1185">Reference proteome</keyword>
<name>A0A420HLC5_9PEZI</name>
<dbReference type="AlphaFoldDB" id="A0A420HLC5"/>
<dbReference type="EMBL" id="MCFK01006906">
    <property type="protein sequence ID" value="RKF58237.1"/>
    <property type="molecule type" value="Genomic_DNA"/>
</dbReference>
<evidence type="ECO:0000313" key="2">
    <source>
        <dbReference type="EMBL" id="RKF58237.1"/>
    </source>
</evidence>
<reference evidence="2 3" key="1">
    <citation type="journal article" date="2018" name="BMC Genomics">
        <title>Comparative genome analyses reveal sequence features reflecting distinct modes of host-adaptation between dicot and monocot powdery mildew.</title>
        <authorList>
            <person name="Wu Y."/>
            <person name="Ma X."/>
            <person name="Pan Z."/>
            <person name="Kale S.D."/>
            <person name="Song Y."/>
            <person name="King H."/>
            <person name="Zhang Q."/>
            <person name="Presley C."/>
            <person name="Deng X."/>
            <person name="Wei C.I."/>
            <person name="Xiao S."/>
        </authorList>
    </citation>
    <scope>NUCLEOTIDE SEQUENCE [LARGE SCALE GENOMIC DNA]</scope>
    <source>
        <strain evidence="2">UMSG2</strain>
    </source>
</reference>
<dbReference type="Proteomes" id="UP000286134">
    <property type="component" value="Unassembled WGS sequence"/>
</dbReference>
<proteinExistence type="predicted"/>
<keyword evidence="1" id="KW-0732">Signal</keyword>
<dbReference type="OrthoDB" id="10429928at2759"/>
<organism evidence="2 3">
    <name type="scientific">Erysiphe neolycopersici</name>
    <dbReference type="NCBI Taxonomy" id="212602"/>
    <lineage>
        <taxon>Eukaryota</taxon>
        <taxon>Fungi</taxon>
        <taxon>Dikarya</taxon>
        <taxon>Ascomycota</taxon>
        <taxon>Pezizomycotina</taxon>
        <taxon>Leotiomycetes</taxon>
        <taxon>Erysiphales</taxon>
        <taxon>Erysiphaceae</taxon>
        <taxon>Erysiphe</taxon>
    </lineage>
</organism>